<accession>A0A0A2X7U9</accession>
<proteinExistence type="predicted"/>
<dbReference type="RefSeq" id="WP_038066316.1">
    <property type="nucleotide sequence ID" value="NZ_JPSL02000040.1"/>
</dbReference>
<protein>
    <submittedName>
        <fullName evidence="1">Uncharacterized protein</fullName>
    </submittedName>
</protein>
<dbReference type="Proteomes" id="UP000030364">
    <property type="component" value="Unassembled WGS sequence"/>
</dbReference>
<gene>
    <name evidence="1" type="ORF">THFILI_11950</name>
</gene>
<sequence length="168" mass="17697">MVALEGGGVALSGGGSLSLLPGEEGTVEVEVLSAYPVRVGVGVEGPLTAYLTPNPAQGRALLRVRADERAGPGTYRVRLWAGDASLEVPVEVSARSERVLVYLCPPSGECRKAVLPKEGGPFRFTAQRGVAHRLLAFLDLDGDGLLDPGEPRREQELYPPAQGLSLVL</sequence>
<comment type="caution">
    <text evidence="1">The sequence shown here is derived from an EMBL/GenBank/DDBJ whole genome shotgun (WGS) entry which is preliminary data.</text>
</comment>
<dbReference type="AlphaFoldDB" id="A0A0A2X7U9"/>
<keyword evidence="2" id="KW-1185">Reference proteome</keyword>
<dbReference type="STRING" id="276.THFILI_11950"/>
<reference evidence="1 2" key="1">
    <citation type="journal article" date="2015" name="Genome Announc.">
        <title>Draft Genome Sequence of the Thermophile Thermus filiformis ATCC 43280, Producer of Carotenoid-(Di)glucoside-Branched Fatty Acid (Di)esters and Source of Hyperthermostable Enzymes of Biotechnological Interest.</title>
        <authorList>
            <person name="Mandelli F."/>
            <person name="Oliveira Ramires B."/>
            <person name="Couger M.B."/>
            <person name="Paixao D.A."/>
            <person name="Camilo C.M."/>
            <person name="Polikarpov I."/>
            <person name="Prade R."/>
            <person name="Riano-Pachon D.M."/>
            <person name="Squina F.M."/>
        </authorList>
    </citation>
    <scope>NUCLEOTIDE SEQUENCE [LARGE SCALE GENOMIC DNA]</scope>
    <source>
        <strain evidence="1 2">ATCC 43280</strain>
    </source>
</reference>
<name>A0A0A2X7U9_THEFI</name>
<dbReference type="PATRIC" id="fig|276.5.peg.1896"/>
<organism evidence="1 2">
    <name type="scientific">Thermus filiformis</name>
    <dbReference type="NCBI Taxonomy" id="276"/>
    <lineage>
        <taxon>Bacteria</taxon>
        <taxon>Thermotogati</taxon>
        <taxon>Deinococcota</taxon>
        <taxon>Deinococci</taxon>
        <taxon>Thermales</taxon>
        <taxon>Thermaceae</taxon>
        <taxon>Thermus</taxon>
    </lineage>
</organism>
<evidence type="ECO:0000313" key="1">
    <source>
        <dbReference type="EMBL" id="KGQ21294.1"/>
    </source>
</evidence>
<dbReference type="OrthoDB" id="9814383at2"/>
<evidence type="ECO:0000313" key="2">
    <source>
        <dbReference type="Proteomes" id="UP000030364"/>
    </source>
</evidence>
<dbReference type="EMBL" id="JPSL02000040">
    <property type="protein sequence ID" value="KGQ21294.1"/>
    <property type="molecule type" value="Genomic_DNA"/>
</dbReference>